<keyword evidence="3" id="KW-1185">Reference proteome</keyword>
<dbReference type="PROSITE" id="PS50011">
    <property type="entry name" value="PROTEIN_KINASE_DOM"/>
    <property type="match status" value="1"/>
</dbReference>
<dbReference type="AlphaFoldDB" id="A0A369K1Y9"/>
<evidence type="ECO:0000313" key="2">
    <source>
        <dbReference type="EMBL" id="RDB26767.1"/>
    </source>
</evidence>
<dbReference type="InParanoid" id="A0A369K1Y9"/>
<protein>
    <recommendedName>
        <fullName evidence="1">Protein kinase domain-containing protein</fullName>
    </recommendedName>
</protein>
<dbReference type="GO" id="GO:0004672">
    <property type="term" value="F:protein kinase activity"/>
    <property type="evidence" value="ECO:0007669"/>
    <property type="project" value="InterPro"/>
</dbReference>
<comment type="caution">
    <text evidence="2">The sequence shown here is derived from an EMBL/GenBank/DDBJ whole genome shotgun (WGS) entry which is preliminary data.</text>
</comment>
<dbReference type="InterPro" id="IPR011009">
    <property type="entry name" value="Kinase-like_dom_sf"/>
</dbReference>
<gene>
    <name evidence="2" type="ORF">Hypma_005331</name>
</gene>
<dbReference type="Gene3D" id="1.10.510.10">
    <property type="entry name" value="Transferase(Phosphotransferase) domain 1"/>
    <property type="match status" value="1"/>
</dbReference>
<dbReference type="EMBL" id="LUEZ02000023">
    <property type="protein sequence ID" value="RDB26767.1"/>
    <property type="molecule type" value="Genomic_DNA"/>
</dbReference>
<reference evidence="2" key="1">
    <citation type="submission" date="2018-04" db="EMBL/GenBank/DDBJ databases">
        <title>Whole genome sequencing of Hypsizygus marmoreus.</title>
        <authorList>
            <person name="Choi I.-G."/>
            <person name="Min B."/>
            <person name="Kim J.-G."/>
            <person name="Kim S."/>
            <person name="Oh Y.-L."/>
            <person name="Kong W.-S."/>
            <person name="Park H."/>
            <person name="Jeong J."/>
            <person name="Song E.-S."/>
        </authorList>
    </citation>
    <scope>NUCLEOTIDE SEQUENCE [LARGE SCALE GENOMIC DNA]</scope>
    <source>
        <strain evidence="2">51987-8</strain>
    </source>
</reference>
<evidence type="ECO:0000259" key="1">
    <source>
        <dbReference type="PROSITE" id="PS50011"/>
    </source>
</evidence>
<feature type="domain" description="Protein kinase" evidence="1">
    <location>
        <begin position="138"/>
        <end position="420"/>
    </location>
</feature>
<dbReference type="STRING" id="39966.A0A369K1Y9"/>
<evidence type="ECO:0000313" key="3">
    <source>
        <dbReference type="Proteomes" id="UP000076154"/>
    </source>
</evidence>
<proteinExistence type="predicted"/>
<dbReference type="InterPro" id="IPR000719">
    <property type="entry name" value="Prot_kinase_dom"/>
</dbReference>
<dbReference type="Proteomes" id="UP000076154">
    <property type="component" value="Unassembled WGS sequence"/>
</dbReference>
<accession>A0A369K1Y9</accession>
<name>A0A369K1Y9_HYPMA</name>
<organism evidence="2 3">
    <name type="scientific">Hypsizygus marmoreus</name>
    <name type="common">White beech mushroom</name>
    <name type="synonym">Agaricus marmoreus</name>
    <dbReference type="NCBI Taxonomy" id="39966"/>
    <lineage>
        <taxon>Eukaryota</taxon>
        <taxon>Fungi</taxon>
        <taxon>Dikarya</taxon>
        <taxon>Basidiomycota</taxon>
        <taxon>Agaricomycotina</taxon>
        <taxon>Agaricomycetes</taxon>
        <taxon>Agaricomycetidae</taxon>
        <taxon>Agaricales</taxon>
        <taxon>Tricholomatineae</taxon>
        <taxon>Lyophyllaceae</taxon>
        <taxon>Hypsizygus</taxon>
    </lineage>
</organism>
<dbReference type="OrthoDB" id="3250851at2759"/>
<sequence>MQVYYRAITKKCIQSPAYAAQPAMTALIPQRRIYLTLSHDFFLSLTKHHPYLPGSRLDLQFTPKFGGAGQFCILSVDIIKAFEPFTSAVVLLVRPRSQIEADTLGLPSQFVAKITDRRHTIREDIPAWSASFEKHFTTAVEHALRANPMPDSFTSLHGTSTDPEGPEEDWIREIRLCEFRKECFNKEVAVYRHLRVLQGCDIPYFYGTFRLPIASKISGPMHENDVVASILEYAEGMALEYIDGLNLAEVQLDADFPRAVVERASEKTLQIMNRLHNLGAWHGDPRPHNVIIRRKAPRDPVLIDFGLSKTKSPETSIEEWKNGFHPGVDQVTDMRYALAHAGMHIESPELIAPDKLDGYRYINRWLESRSKEWREQFFDPVPVAEPGYKLVVVDGEQGFWQFARWKLKPGVKTIGDHRYN</sequence>
<dbReference type="GO" id="GO:0005524">
    <property type="term" value="F:ATP binding"/>
    <property type="evidence" value="ECO:0007669"/>
    <property type="project" value="InterPro"/>
</dbReference>
<dbReference type="SUPFAM" id="SSF56112">
    <property type="entry name" value="Protein kinase-like (PK-like)"/>
    <property type="match status" value="1"/>
</dbReference>